<dbReference type="PATRIC" id="fig|1280953.3.peg.1561"/>
<gene>
    <name evidence="2" type="ORF">HOC_07699</name>
</gene>
<dbReference type="OrthoDB" id="7618386at2"/>
<comment type="caution">
    <text evidence="2">The sequence shown here is derived from an EMBL/GenBank/DDBJ whole genome shotgun (WGS) entry which is preliminary data.</text>
</comment>
<evidence type="ECO:0000313" key="3">
    <source>
        <dbReference type="Proteomes" id="UP000024942"/>
    </source>
</evidence>
<reference evidence="2 3" key="1">
    <citation type="journal article" date="2014" name="Antonie Van Leeuwenhoek">
        <title>Hyphomonas beringensis sp. nov. and Hyphomonas chukchiensis sp. nov., isolated from surface seawater of the Bering Sea and Chukchi Sea.</title>
        <authorList>
            <person name="Li C."/>
            <person name="Lai Q."/>
            <person name="Li G."/>
            <person name="Dong C."/>
            <person name="Wang J."/>
            <person name="Liao Y."/>
            <person name="Shao Z."/>
        </authorList>
    </citation>
    <scope>NUCLEOTIDE SEQUENCE [LARGE SCALE GENOMIC DNA]</scope>
    <source>
        <strain evidence="2 3">SCH89</strain>
    </source>
</reference>
<dbReference type="STRING" id="1280953.HOC_07699"/>
<dbReference type="RefSeq" id="WP_035537220.1">
    <property type="nucleotide sequence ID" value="NZ_ARYL01000009.1"/>
</dbReference>
<proteinExistence type="predicted"/>
<feature type="signal peptide" evidence="1">
    <location>
        <begin position="1"/>
        <end position="20"/>
    </location>
</feature>
<evidence type="ECO:0000313" key="2">
    <source>
        <dbReference type="EMBL" id="KDA03043.1"/>
    </source>
</evidence>
<name>A0A059G985_9PROT</name>
<protein>
    <recommendedName>
        <fullName evidence="4">Lipoprotein</fullName>
    </recommendedName>
</protein>
<dbReference type="PROSITE" id="PS51257">
    <property type="entry name" value="PROKAR_LIPOPROTEIN"/>
    <property type="match status" value="1"/>
</dbReference>
<dbReference type="Proteomes" id="UP000024942">
    <property type="component" value="Unassembled WGS sequence"/>
</dbReference>
<dbReference type="AlphaFoldDB" id="A0A059G985"/>
<organism evidence="2 3">
    <name type="scientific">Hyphomonas oceanitis SCH89</name>
    <dbReference type="NCBI Taxonomy" id="1280953"/>
    <lineage>
        <taxon>Bacteria</taxon>
        <taxon>Pseudomonadati</taxon>
        <taxon>Pseudomonadota</taxon>
        <taxon>Alphaproteobacteria</taxon>
        <taxon>Hyphomonadales</taxon>
        <taxon>Hyphomonadaceae</taxon>
        <taxon>Hyphomonas</taxon>
    </lineage>
</organism>
<evidence type="ECO:0008006" key="4">
    <source>
        <dbReference type="Google" id="ProtNLM"/>
    </source>
</evidence>
<dbReference type="EMBL" id="ARYL01000009">
    <property type="protein sequence ID" value="KDA03043.1"/>
    <property type="molecule type" value="Genomic_DNA"/>
</dbReference>
<keyword evidence="3" id="KW-1185">Reference proteome</keyword>
<accession>A0A059G985</accession>
<feature type="chain" id="PRO_5001573395" description="Lipoprotein" evidence="1">
    <location>
        <begin position="21"/>
        <end position="178"/>
    </location>
</feature>
<keyword evidence="1" id="KW-0732">Signal</keyword>
<sequence>MGPFRILTALASLAALSACFYSEVPLIPPGEQVTLPYDGVVLCLADDCRNVMVGEDGVYEISPPPEEAEEKPLRVRFQVLTAEDTNPVYFAEVEMRDDPEVSYHYLVAHIRTGAATHVPTYEFAMPACNDSEDDVLTAHGLERVDAYSCRVTDLAAFKAYLIAAHGEDFGTEAFWTED</sequence>
<evidence type="ECO:0000256" key="1">
    <source>
        <dbReference type="SAM" id="SignalP"/>
    </source>
</evidence>